<dbReference type="InterPro" id="IPR011044">
    <property type="entry name" value="Quino_amine_DH_bsu"/>
</dbReference>
<dbReference type="Gene3D" id="2.130.10.10">
    <property type="entry name" value="YVTN repeat-like/Quinoprotein amine dehydrogenase"/>
    <property type="match status" value="1"/>
</dbReference>
<evidence type="ECO:0000256" key="1">
    <source>
        <dbReference type="SAM" id="SignalP"/>
    </source>
</evidence>
<keyword evidence="3" id="KW-1185">Reference proteome</keyword>
<protein>
    <submittedName>
        <fullName evidence="2">Uncharacterized protein</fullName>
    </submittedName>
</protein>
<sequence>MKFSYISSLPFLFLVAPTLGLPLVERRTNDTVAGNRNPNRNRVILGNLTTTACGAAYFLTNQPDGNFVVAADIGPDGKLVVRRAVHAGGLGLHANPDGGPDPLVSQSSIKAFASTNMLATVNAGSNTIALFSINPSDPTNLHMIGKPVGSGGEFPVSVAFNKDGSRVCSLNGGAVNGVACFKVDSARGLISLANTTRSLSLNQTTPPMGPENTVSQVIFTEDGSKLIVGVKGIRPDPGFLAIWNVEQDGSLSPDFIKVTSRNGGLRAPFGMTNIPGKDAVLVGDPGVGFDLIGQDGKVDVAVTIDGRIAPGWTSFSPKTGNFYITDVGTSIVTEVNVDADFKGSIVKRYEQTKGSAIIDNDIATIGNNDFMYILASNATAINVLQLNSPGEAQAIQTLNLADSVKNSELAISAANLQGMTTIAWQQNSTSIMARIMAILPHCRISDPLVTADQQNAFAGTPNQQAMVVMMRQFQNTSCSVTHCSDVTAGLDPRDYVRSRGFADNFDLSRLGDLRRPSKVQSNPILYKSRV</sequence>
<name>A0ABR3JHH1_9AGAR</name>
<feature type="signal peptide" evidence="1">
    <location>
        <begin position="1"/>
        <end position="20"/>
    </location>
</feature>
<organism evidence="2 3">
    <name type="scientific">Hohenbuehelia grisea</name>
    <dbReference type="NCBI Taxonomy" id="104357"/>
    <lineage>
        <taxon>Eukaryota</taxon>
        <taxon>Fungi</taxon>
        <taxon>Dikarya</taxon>
        <taxon>Basidiomycota</taxon>
        <taxon>Agaricomycotina</taxon>
        <taxon>Agaricomycetes</taxon>
        <taxon>Agaricomycetidae</taxon>
        <taxon>Agaricales</taxon>
        <taxon>Pleurotineae</taxon>
        <taxon>Pleurotaceae</taxon>
        <taxon>Hohenbuehelia</taxon>
    </lineage>
</organism>
<dbReference type="Proteomes" id="UP001556367">
    <property type="component" value="Unassembled WGS sequence"/>
</dbReference>
<evidence type="ECO:0000313" key="3">
    <source>
        <dbReference type="Proteomes" id="UP001556367"/>
    </source>
</evidence>
<accession>A0ABR3JHH1</accession>
<reference evidence="3" key="1">
    <citation type="submission" date="2024-06" db="EMBL/GenBank/DDBJ databases">
        <title>Multi-omics analyses provide insights into the biosynthesis of the anticancer antibiotic pleurotin in Hohenbuehelia grisea.</title>
        <authorList>
            <person name="Weaver J.A."/>
            <person name="Alberti F."/>
        </authorList>
    </citation>
    <scope>NUCLEOTIDE SEQUENCE [LARGE SCALE GENOMIC DNA]</scope>
    <source>
        <strain evidence="3">T-177</strain>
    </source>
</reference>
<evidence type="ECO:0000313" key="2">
    <source>
        <dbReference type="EMBL" id="KAL0955026.1"/>
    </source>
</evidence>
<gene>
    <name evidence="2" type="ORF">HGRIS_003945</name>
</gene>
<dbReference type="EMBL" id="JASNQZ010000007">
    <property type="protein sequence ID" value="KAL0955026.1"/>
    <property type="molecule type" value="Genomic_DNA"/>
</dbReference>
<keyword evidence="1" id="KW-0732">Signal</keyword>
<comment type="caution">
    <text evidence="2">The sequence shown here is derived from an EMBL/GenBank/DDBJ whole genome shotgun (WGS) entry which is preliminary data.</text>
</comment>
<feature type="chain" id="PRO_5045831190" evidence="1">
    <location>
        <begin position="21"/>
        <end position="530"/>
    </location>
</feature>
<dbReference type="InterPro" id="IPR015943">
    <property type="entry name" value="WD40/YVTN_repeat-like_dom_sf"/>
</dbReference>
<dbReference type="SUPFAM" id="SSF50969">
    <property type="entry name" value="YVTN repeat-like/Quinoprotein amine dehydrogenase"/>
    <property type="match status" value="1"/>
</dbReference>
<proteinExistence type="predicted"/>